<name>A0AAU7NUU1_9GAMM</name>
<proteinExistence type="predicted"/>
<accession>A0AAU7NUU1</accession>
<dbReference type="RefSeq" id="WP_305906463.1">
    <property type="nucleotide sequence ID" value="NZ_CP157743.1"/>
</dbReference>
<sequence length="206" mass="23988">MERLDRAFEKLLRHHNFAFLEAHSGAIYGVWDNFRLAYLNPGWFRFAKENDGEPRISKEWGLGRSILDCVSGDVKVLYQTKLNACLNTSEVWSHQYECSSDTVYRCFHQLVYPLVRRGGLIIVNSLVIEELHDPSKRQAMAADESVYIDENGFICQCAYCRRVKNYSVAERWDWVPEWVRRCPDNTSHTFCPACFAHYFPMATTDA</sequence>
<protein>
    <submittedName>
        <fullName evidence="1">Uncharacterized protein</fullName>
    </submittedName>
</protein>
<dbReference type="AlphaFoldDB" id="A0AAU7NUU1"/>
<gene>
    <name evidence="1" type="ORF">Q9L42_001090</name>
</gene>
<evidence type="ECO:0000313" key="1">
    <source>
        <dbReference type="EMBL" id="XBS20757.1"/>
    </source>
</evidence>
<evidence type="ECO:0000313" key="2">
    <source>
        <dbReference type="Proteomes" id="UP001225378"/>
    </source>
</evidence>
<dbReference type="EMBL" id="CP157743">
    <property type="protein sequence ID" value="XBS20757.1"/>
    <property type="molecule type" value="Genomic_DNA"/>
</dbReference>
<dbReference type="KEGG" id="mech:Q9L42_001090"/>
<organism evidence="1 2">
    <name type="scientific">Methylomarinum roseum</name>
    <dbReference type="NCBI Taxonomy" id="3067653"/>
    <lineage>
        <taxon>Bacteria</taxon>
        <taxon>Pseudomonadati</taxon>
        <taxon>Pseudomonadota</taxon>
        <taxon>Gammaproteobacteria</taxon>
        <taxon>Methylococcales</taxon>
        <taxon>Methylococcaceae</taxon>
        <taxon>Methylomarinum</taxon>
    </lineage>
</organism>
<keyword evidence="2" id="KW-1185">Reference proteome</keyword>
<dbReference type="Proteomes" id="UP001225378">
    <property type="component" value="Chromosome"/>
</dbReference>
<reference evidence="1 2" key="1">
    <citation type="journal article" date="2024" name="Microbiology">
        <title>Methylomarinum rosea sp. nov., a novel halophilic methanotrophic bacterium from the hypersaline Lake Elton.</title>
        <authorList>
            <person name="Suleimanov R.Z."/>
            <person name="Oshkin I.Y."/>
            <person name="Danilova O.V."/>
            <person name="Suzina N.E."/>
            <person name="Dedysh S.N."/>
        </authorList>
    </citation>
    <scope>NUCLEOTIDE SEQUENCE [LARGE SCALE GENOMIC DNA]</scope>
    <source>
        <strain evidence="1 2">Ch1-1</strain>
    </source>
</reference>